<sequence>MKRRTLDMIFSAGGVAIAILLVLLGFVFKTNADFADSYVHDQLAQQKISFTAAEFLSDEEKASTCLTENAGTPLDSGKKAECYANDYIGMHLKGIGGGETYATIGAIQTKAKTALADATAANASNVDALKADLDKITGQRETMFKGETLRGLLLTSYGFSIFGEKAALAGMLSFLGAIVMLLASIAGFIHAFSTPKDKVALALK</sequence>
<gene>
    <name evidence="2" type="ORF">UFOPK2975_00502</name>
</gene>
<keyword evidence="1" id="KW-0472">Membrane</keyword>
<feature type="transmembrane region" description="Helical" evidence="1">
    <location>
        <begin position="9"/>
        <end position="28"/>
    </location>
</feature>
<reference evidence="2" key="1">
    <citation type="submission" date="2020-05" db="EMBL/GenBank/DDBJ databases">
        <authorList>
            <person name="Chiriac C."/>
            <person name="Salcher M."/>
            <person name="Ghai R."/>
            <person name="Kavagutti S V."/>
        </authorList>
    </citation>
    <scope>NUCLEOTIDE SEQUENCE</scope>
</reference>
<accession>A0A6J6WXG5</accession>
<dbReference type="EMBL" id="CAFAAG010000024">
    <property type="protein sequence ID" value="CAB4789861.1"/>
    <property type="molecule type" value="Genomic_DNA"/>
</dbReference>
<keyword evidence="1" id="KW-1133">Transmembrane helix</keyword>
<name>A0A6J6WXG5_9ZZZZ</name>
<protein>
    <submittedName>
        <fullName evidence="2">Unannotated protein</fullName>
    </submittedName>
</protein>
<organism evidence="2">
    <name type="scientific">freshwater metagenome</name>
    <dbReference type="NCBI Taxonomy" id="449393"/>
    <lineage>
        <taxon>unclassified sequences</taxon>
        <taxon>metagenomes</taxon>
        <taxon>ecological metagenomes</taxon>
    </lineage>
</organism>
<keyword evidence="1" id="KW-0812">Transmembrane</keyword>
<evidence type="ECO:0000313" key="2">
    <source>
        <dbReference type="EMBL" id="CAB4789861.1"/>
    </source>
</evidence>
<feature type="transmembrane region" description="Helical" evidence="1">
    <location>
        <begin position="166"/>
        <end position="189"/>
    </location>
</feature>
<dbReference type="AlphaFoldDB" id="A0A6J6WXG5"/>
<proteinExistence type="predicted"/>
<evidence type="ECO:0000256" key="1">
    <source>
        <dbReference type="SAM" id="Phobius"/>
    </source>
</evidence>